<accession>A0A4R0SNK7</accession>
<evidence type="ECO:0000313" key="3">
    <source>
        <dbReference type="Proteomes" id="UP000292241"/>
    </source>
</evidence>
<feature type="transmembrane region" description="Helical" evidence="1">
    <location>
        <begin position="68"/>
        <end position="89"/>
    </location>
</feature>
<dbReference type="RefSeq" id="WP_131214726.1">
    <property type="nucleotide sequence ID" value="NZ_SHPR01000018.1"/>
</dbReference>
<feature type="transmembrane region" description="Helical" evidence="1">
    <location>
        <begin position="42"/>
        <end position="62"/>
    </location>
</feature>
<protein>
    <submittedName>
        <fullName evidence="2">Uncharacterized protein</fullName>
    </submittedName>
</protein>
<dbReference type="AlphaFoldDB" id="A0A4R0SNK7"/>
<keyword evidence="1" id="KW-1133">Transmembrane helix</keyword>
<gene>
    <name evidence="2" type="ORF">MCC10008_0796</name>
</gene>
<dbReference type="EMBL" id="SHPR01000018">
    <property type="protein sequence ID" value="TCD84192.1"/>
    <property type="molecule type" value="Genomic_DNA"/>
</dbReference>
<evidence type="ECO:0000256" key="1">
    <source>
        <dbReference type="SAM" id="Phobius"/>
    </source>
</evidence>
<dbReference type="Proteomes" id="UP000292241">
    <property type="component" value="Unassembled WGS sequence"/>
</dbReference>
<keyword evidence="1" id="KW-0812">Transmembrane</keyword>
<feature type="transmembrane region" description="Helical" evidence="1">
    <location>
        <begin position="6"/>
        <end position="21"/>
    </location>
</feature>
<comment type="caution">
    <text evidence="2">The sequence shown here is derived from an EMBL/GenBank/DDBJ whole genome shotgun (WGS) entry which is preliminary data.</text>
</comment>
<keyword evidence="1" id="KW-0472">Membrane</keyword>
<proteinExistence type="predicted"/>
<reference evidence="2 3" key="1">
    <citation type="journal article" date="2018" name="Sci. Rep.">
        <title>Genomic diversity and distribution of Bifidobacterium longum subsp. longum across the human lifespan.</title>
        <authorList>
            <person name="Odamaki T."/>
            <person name="Bottacini F."/>
            <person name="Kato K."/>
            <person name="Mitsuyama E."/>
            <person name="Yoshida K."/>
            <person name="Horigome A."/>
            <person name="Xiao J.Z."/>
            <person name="van Sinderen D."/>
        </authorList>
    </citation>
    <scope>NUCLEOTIDE SEQUENCE [LARGE SCALE GENOMIC DNA]</scope>
    <source>
        <strain evidence="2 3">MCC10008</strain>
    </source>
</reference>
<dbReference type="Pfam" id="PF20197">
    <property type="entry name" value="DUF6560"/>
    <property type="match status" value="1"/>
</dbReference>
<organism evidence="2 3">
    <name type="scientific">Bifidobacterium longum subsp. longum</name>
    <dbReference type="NCBI Taxonomy" id="1679"/>
    <lineage>
        <taxon>Bacteria</taxon>
        <taxon>Bacillati</taxon>
        <taxon>Actinomycetota</taxon>
        <taxon>Actinomycetes</taxon>
        <taxon>Bifidobacteriales</taxon>
        <taxon>Bifidobacteriaceae</taxon>
        <taxon>Bifidobacterium</taxon>
    </lineage>
</organism>
<sequence length="176" mass="20203">MKYIGGIITAYIVLLVLDIIQSRNHKRTQSIKKFTIRTITDVSMLGAIGAGLWVGILIFALIKKPELFKNTFFIVLSVIWLGLMFFAMIAPVKGVWDICVDGDNIAVIKAFLFKRHWKISDISYCKMKRGGMNVYVNGRKKKAFFVDGMTDHFDNFIKRMEKEGKEIIFSEPKEKN</sequence>
<name>A0A4R0SNK7_BIFLL</name>
<dbReference type="InterPro" id="IPR046690">
    <property type="entry name" value="DUF6560"/>
</dbReference>
<evidence type="ECO:0000313" key="2">
    <source>
        <dbReference type="EMBL" id="TCD84192.1"/>
    </source>
</evidence>